<evidence type="ECO:0000313" key="1">
    <source>
        <dbReference type="EMBL" id="MBU2789159.1"/>
    </source>
</evidence>
<evidence type="ECO:0000313" key="2">
    <source>
        <dbReference type="Proteomes" id="UP001197378"/>
    </source>
</evidence>
<reference evidence="1" key="1">
    <citation type="journal article" date="2021" name="ISME J.">
        <title>Genomic evolution of the class Acidithiobacillia: deep-branching Proteobacteria living in extreme acidic conditions.</title>
        <authorList>
            <person name="Moya-Beltran A."/>
            <person name="Beard S."/>
            <person name="Rojas-Villalobos C."/>
            <person name="Issotta F."/>
            <person name="Gallardo Y."/>
            <person name="Ulloa R."/>
            <person name="Giaveno A."/>
            <person name="Degli Esposti M."/>
            <person name="Johnson D.B."/>
            <person name="Quatrini R."/>
        </authorList>
    </citation>
    <scope>NUCLEOTIDE SEQUENCE</scope>
    <source>
        <strain evidence="1">VAN18-1</strain>
    </source>
</reference>
<dbReference type="Proteomes" id="UP001197378">
    <property type="component" value="Unassembled WGS sequence"/>
</dbReference>
<name>A0AAE2YS05_9PROT</name>
<dbReference type="AlphaFoldDB" id="A0AAE2YS05"/>
<gene>
    <name evidence="1" type="ORF">HFQ13_13245</name>
</gene>
<protein>
    <submittedName>
        <fullName evidence="1">Uncharacterized protein</fullName>
    </submittedName>
</protein>
<keyword evidence="2" id="KW-1185">Reference proteome</keyword>
<proteinExistence type="predicted"/>
<organism evidence="1 2">
    <name type="scientific">Igneacidithiobacillus copahuensis</name>
    <dbReference type="NCBI Taxonomy" id="2724909"/>
    <lineage>
        <taxon>Bacteria</taxon>
        <taxon>Pseudomonadati</taxon>
        <taxon>Pseudomonadota</taxon>
        <taxon>Acidithiobacillia</taxon>
        <taxon>Acidithiobacillales</taxon>
        <taxon>Acidithiobacillaceae</taxon>
        <taxon>Igneacidithiobacillus</taxon>
    </lineage>
</organism>
<accession>A0AAE2YS05</accession>
<comment type="caution">
    <text evidence="1">The sequence shown here is derived from an EMBL/GenBank/DDBJ whole genome shotgun (WGS) entry which is preliminary data.</text>
</comment>
<dbReference type="EMBL" id="JAAXYO010000182">
    <property type="protein sequence ID" value="MBU2789159.1"/>
    <property type="molecule type" value="Genomic_DNA"/>
</dbReference>
<sequence length="126" mass="14465">MDISFDDSAAWIRRSQTDMKAFLEALAERLEQGMPGFVEVDRKKDGLFSHHQHLEHLVVHAGEFDYHLNFNGTHVETLRARVVRNVVLKREILPLADWLKSLLQDTAAISTEMQAASQTLHDFLLQ</sequence>
<dbReference type="RefSeq" id="WP_215871441.1">
    <property type="nucleotide sequence ID" value="NZ_JAAXYO010000182.1"/>
</dbReference>